<dbReference type="EMBL" id="CP134880">
    <property type="protein sequence ID" value="WNM26328.1"/>
    <property type="molecule type" value="Genomic_DNA"/>
</dbReference>
<keyword evidence="2" id="KW-0812">Transmembrane</keyword>
<name>A0AA96F9M2_9MICO</name>
<organism evidence="3">
    <name type="scientific">Demequina capsici</name>
    <dbReference type="NCBI Taxonomy" id="3075620"/>
    <lineage>
        <taxon>Bacteria</taxon>
        <taxon>Bacillati</taxon>
        <taxon>Actinomycetota</taxon>
        <taxon>Actinomycetes</taxon>
        <taxon>Micrococcales</taxon>
        <taxon>Demequinaceae</taxon>
        <taxon>Demequina</taxon>
    </lineage>
</organism>
<dbReference type="AlphaFoldDB" id="A0AA96F9M2"/>
<dbReference type="KEGG" id="dcp:RN607_08955"/>
<feature type="region of interest" description="Disordered" evidence="1">
    <location>
        <begin position="1"/>
        <end position="28"/>
    </location>
</feature>
<dbReference type="Proteomes" id="UP001303408">
    <property type="component" value="Chromosome"/>
</dbReference>
<protein>
    <submittedName>
        <fullName evidence="3">Uncharacterized protein</fullName>
    </submittedName>
</protein>
<feature type="compositionally biased region" description="Basic and acidic residues" evidence="1">
    <location>
        <begin position="1"/>
        <end position="22"/>
    </location>
</feature>
<keyword evidence="2" id="KW-1133">Transmembrane helix</keyword>
<feature type="transmembrane region" description="Helical" evidence="2">
    <location>
        <begin position="33"/>
        <end position="53"/>
    </location>
</feature>
<accession>A0AA96F9M2</accession>
<reference evidence="3" key="1">
    <citation type="submission" date="2023-09" db="EMBL/GenBank/DDBJ databases">
        <title>Demequina sp. a novel bacteria isolated from Capsicum annuum.</title>
        <authorList>
            <person name="Humaira Z."/>
            <person name="Lee J."/>
            <person name="Cho D."/>
        </authorList>
    </citation>
    <scope>NUCLEOTIDE SEQUENCE</scope>
    <source>
        <strain evidence="3">PMTSA13</strain>
    </source>
</reference>
<evidence type="ECO:0000256" key="2">
    <source>
        <dbReference type="SAM" id="Phobius"/>
    </source>
</evidence>
<sequence length="435" mass="44791">MTDPDRTRQDDPTEPPGSKDDVPTPSSRVRRRLYGAAGALALVAVAAAGWALASRGEDQPSGSPSPKAAADCAAAGATPLELDTQVVQPGDPFCLVVEQRVELTVGAAALTEGDGLAMTLGTVDGVVLATADTTLGSDPVVTVTVAPGTYVGTVTALDGSEAPPFLVYTSTLQASDDASLTAGVAVPTLADCGDTVPEVTDSGTLDVDGSSPYLCLKVTSQTFLVAGAESHSDVTPDEGGPDLMLSVSQFDDDGVARVLQSNDDVFGYDPEVTIDVAPGEYLISASAWFDADPGSLTLYAGPAGTFMRTGAISTVIDGVTEADCDAAPQLAVGDEVTMEGETQYLCLDNPSQQRLVVQAATLADQDLVLEIVRFVDGQPVRVAWTDDSPYSTSLTDTDPLIDRVLPQGRLLIAVTTFFGGAAADYDLQVVPGSPR</sequence>
<gene>
    <name evidence="3" type="ORF">RN607_08955</name>
</gene>
<keyword evidence="2" id="KW-0472">Membrane</keyword>
<proteinExistence type="predicted"/>
<dbReference type="RefSeq" id="WP_313542000.1">
    <property type="nucleotide sequence ID" value="NZ_CP134880.1"/>
</dbReference>
<evidence type="ECO:0000313" key="3">
    <source>
        <dbReference type="EMBL" id="WNM26328.1"/>
    </source>
</evidence>
<evidence type="ECO:0000256" key="1">
    <source>
        <dbReference type="SAM" id="MobiDB-lite"/>
    </source>
</evidence>